<gene>
    <name evidence="11" type="ORF">HMPREF9123_1772</name>
</gene>
<dbReference type="InterPro" id="IPR013525">
    <property type="entry name" value="ABC2_TM"/>
</dbReference>
<evidence type="ECO:0000256" key="6">
    <source>
        <dbReference type="ARBA" id="ARBA00022989"/>
    </source>
</evidence>
<sequence length="436" mass="47854">MCGASHARVLCRKTEIQTASAAKVRCVAQPRTRSVPARKAKGRLKPKTGRKRAPRNTKGRLKKGNPMRTLKNILTLMLKEFRSVLTDPVLMVLIVYIFTATIAQMAQVSSDVKNASVGIIDQDRSELSMRIRDAVRPPYFKPPQDVKREEADEMMDKGETIFILEIPPGFQRDVAAGRKPKVQLLIDATSMTQAGVGASYLSQIFSREINSFANITLPEAVNPVINTKFNPNGESSWFMPTSQIGTMAFMLLMLLAGAAVIRERERGTIEHLLVMPVTAFELMMGKILANGTVILVAAVASLWFVVHLGIGVPLAGSVGLYAAGLALFLFSVAALGIMIATFAPTMGQFGMLMLPIYIVMNLFAGGSSPRDNMPRAAQIVSEYWPLTQFMKFSQNILFRGAGLETVWPQMLVMTLIGAAFLGLALLRFRKMLEQQG</sequence>
<keyword evidence="5 9" id="KW-0812">Transmembrane</keyword>
<dbReference type="InterPro" id="IPR047817">
    <property type="entry name" value="ABC2_TM_bact-type"/>
</dbReference>
<evidence type="ECO:0000256" key="7">
    <source>
        <dbReference type="ARBA" id="ARBA00023136"/>
    </source>
</evidence>
<comment type="similarity">
    <text evidence="2">Belongs to the ABC-2 integral membrane protein family.</text>
</comment>
<evidence type="ECO:0000259" key="10">
    <source>
        <dbReference type="PROSITE" id="PS51012"/>
    </source>
</evidence>
<dbReference type="PANTHER" id="PTHR30294">
    <property type="entry name" value="MEMBRANE COMPONENT OF ABC TRANSPORTER YHHJ-RELATED"/>
    <property type="match status" value="1"/>
</dbReference>
<dbReference type="InterPro" id="IPR051449">
    <property type="entry name" value="ABC-2_transporter_component"/>
</dbReference>
<evidence type="ECO:0000256" key="1">
    <source>
        <dbReference type="ARBA" id="ARBA00004651"/>
    </source>
</evidence>
<evidence type="ECO:0000256" key="4">
    <source>
        <dbReference type="ARBA" id="ARBA00022475"/>
    </source>
</evidence>
<dbReference type="GO" id="GO:0005886">
    <property type="term" value="C:plasma membrane"/>
    <property type="evidence" value="ECO:0007669"/>
    <property type="project" value="UniProtKB-SubCell"/>
</dbReference>
<dbReference type="GO" id="GO:0140359">
    <property type="term" value="F:ABC-type transporter activity"/>
    <property type="evidence" value="ECO:0007669"/>
    <property type="project" value="InterPro"/>
</dbReference>
<comment type="subcellular location">
    <subcellularLocation>
        <location evidence="1">Cell membrane</location>
        <topology evidence="1">Multi-pass membrane protein</topology>
    </subcellularLocation>
</comment>
<dbReference type="EMBL" id="AFAY01000035">
    <property type="protein sequence ID" value="EGF10562.1"/>
    <property type="molecule type" value="Genomic_DNA"/>
</dbReference>
<evidence type="ECO:0000313" key="11">
    <source>
        <dbReference type="EMBL" id="EGF10562.1"/>
    </source>
</evidence>
<proteinExistence type="inferred from homology"/>
<dbReference type="Proteomes" id="UP000004105">
    <property type="component" value="Unassembled WGS sequence"/>
</dbReference>
<feature type="transmembrane region" description="Helical" evidence="9">
    <location>
        <begin position="406"/>
        <end position="426"/>
    </location>
</feature>
<dbReference type="HOGENOM" id="CLU_039483_8_1_4"/>
<dbReference type="PROSITE" id="PS51012">
    <property type="entry name" value="ABC_TM2"/>
    <property type="match status" value="1"/>
</dbReference>
<keyword evidence="4" id="KW-1003">Cell membrane</keyword>
<dbReference type="PANTHER" id="PTHR30294:SF47">
    <property type="entry name" value="INNER MEMBRANE TRANSPORT PERMEASE YHHJ"/>
    <property type="match status" value="1"/>
</dbReference>
<dbReference type="Gene3D" id="3.40.1710.10">
    <property type="entry name" value="abc type-2 transporter like domain"/>
    <property type="match status" value="1"/>
</dbReference>
<feature type="transmembrane region" description="Helical" evidence="9">
    <location>
        <begin position="282"/>
        <end position="306"/>
    </location>
</feature>
<evidence type="ECO:0000313" key="12">
    <source>
        <dbReference type="Proteomes" id="UP000004105"/>
    </source>
</evidence>
<protein>
    <submittedName>
        <fullName evidence="11">Multidrug ABC superfamily ATP binding cassette transporter, permease protein</fullName>
    </submittedName>
</protein>
<feature type="compositionally biased region" description="Basic residues" evidence="8">
    <location>
        <begin position="36"/>
        <end position="64"/>
    </location>
</feature>
<comment type="caution">
    <text evidence="11">The sequence shown here is derived from an EMBL/GenBank/DDBJ whole genome shotgun (WGS) entry which is preliminary data.</text>
</comment>
<keyword evidence="7 9" id="KW-0472">Membrane</keyword>
<dbReference type="AlphaFoldDB" id="F2BDG6"/>
<name>F2BDG6_9NEIS</name>
<feature type="transmembrane region" description="Helical" evidence="9">
    <location>
        <begin position="349"/>
        <end position="366"/>
    </location>
</feature>
<feature type="region of interest" description="Disordered" evidence="8">
    <location>
        <begin position="30"/>
        <end position="64"/>
    </location>
</feature>
<evidence type="ECO:0000256" key="8">
    <source>
        <dbReference type="SAM" id="MobiDB-lite"/>
    </source>
</evidence>
<dbReference type="STRING" id="267212.GCA_001063965_01074"/>
<accession>F2BDG6</accession>
<evidence type="ECO:0000256" key="2">
    <source>
        <dbReference type="ARBA" id="ARBA00007783"/>
    </source>
</evidence>
<keyword evidence="6 9" id="KW-1133">Transmembrane helix</keyword>
<feature type="transmembrane region" description="Helical" evidence="9">
    <location>
        <begin position="237"/>
        <end position="261"/>
    </location>
</feature>
<feature type="domain" description="ABC transmembrane type-2" evidence="10">
    <location>
        <begin position="202"/>
        <end position="431"/>
    </location>
</feature>
<feature type="transmembrane region" description="Helical" evidence="9">
    <location>
        <begin position="84"/>
        <end position="106"/>
    </location>
</feature>
<feature type="transmembrane region" description="Helical" evidence="9">
    <location>
        <begin position="318"/>
        <end position="342"/>
    </location>
</feature>
<evidence type="ECO:0000256" key="9">
    <source>
        <dbReference type="SAM" id="Phobius"/>
    </source>
</evidence>
<evidence type="ECO:0000256" key="5">
    <source>
        <dbReference type="ARBA" id="ARBA00022692"/>
    </source>
</evidence>
<dbReference type="Pfam" id="PF12698">
    <property type="entry name" value="ABC2_membrane_3"/>
    <property type="match status" value="1"/>
</dbReference>
<keyword evidence="12" id="KW-1185">Reference proteome</keyword>
<keyword evidence="3" id="KW-0813">Transport</keyword>
<reference evidence="11 12" key="1">
    <citation type="submission" date="2011-02" db="EMBL/GenBank/DDBJ databases">
        <authorList>
            <person name="Muzny D."/>
            <person name="Qin X."/>
            <person name="Deng J."/>
            <person name="Jiang H."/>
            <person name="Liu Y."/>
            <person name="Qu J."/>
            <person name="Song X.-Z."/>
            <person name="Zhang L."/>
            <person name="Thornton R."/>
            <person name="Coyle M."/>
            <person name="Francisco L."/>
            <person name="Jackson L."/>
            <person name="Javaid M."/>
            <person name="Korchina V."/>
            <person name="Kovar C."/>
            <person name="Mata R."/>
            <person name="Mathew T."/>
            <person name="Ngo R."/>
            <person name="Nguyen L."/>
            <person name="Nguyen N."/>
            <person name="Okwuonu G."/>
            <person name="Ongeri F."/>
            <person name="Pham C."/>
            <person name="Simmons D."/>
            <person name="Wilczek-Boney K."/>
            <person name="Hale W."/>
            <person name="Jakkamsetti A."/>
            <person name="Pham P."/>
            <person name="Ruth R."/>
            <person name="San Lucas F."/>
            <person name="Warren J."/>
            <person name="Zhang J."/>
            <person name="Zhao Z."/>
            <person name="Zhou C."/>
            <person name="Zhu D."/>
            <person name="Lee S."/>
            <person name="Bess C."/>
            <person name="Blankenburg K."/>
            <person name="Forbes L."/>
            <person name="Fu Q."/>
            <person name="Gubbala S."/>
            <person name="Hirani K."/>
            <person name="Jayaseelan J.C."/>
            <person name="Lara F."/>
            <person name="Munidasa M."/>
            <person name="Palculict T."/>
            <person name="Patil S."/>
            <person name="Pu L.-L."/>
            <person name="Saada N."/>
            <person name="Tang L."/>
            <person name="Weissenberger G."/>
            <person name="Zhu Y."/>
            <person name="Hemphill L."/>
            <person name="Shang Y."/>
            <person name="Youmans B."/>
            <person name="Ayvaz T."/>
            <person name="Ross M."/>
            <person name="Santibanez J."/>
            <person name="Aqrawi P."/>
            <person name="Gross S."/>
            <person name="Joshi V."/>
            <person name="Fowler G."/>
            <person name="Nazareth L."/>
            <person name="Reid J."/>
            <person name="Worley K."/>
            <person name="Petrosino J."/>
            <person name="Highlander S."/>
            <person name="Gibbs R."/>
        </authorList>
    </citation>
    <scope>NUCLEOTIDE SEQUENCE [LARGE SCALE GENOMIC DNA]</scope>
    <source>
        <strain evidence="11 12">ATCC BAA-1200</strain>
    </source>
</reference>
<organism evidence="11 12">
    <name type="scientific">Neisseria bacilliformis ATCC BAA-1200</name>
    <dbReference type="NCBI Taxonomy" id="888742"/>
    <lineage>
        <taxon>Bacteria</taxon>
        <taxon>Pseudomonadati</taxon>
        <taxon>Pseudomonadota</taxon>
        <taxon>Betaproteobacteria</taxon>
        <taxon>Neisseriales</taxon>
        <taxon>Neisseriaceae</taxon>
        <taxon>Neisseria</taxon>
    </lineage>
</organism>
<evidence type="ECO:0000256" key="3">
    <source>
        <dbReference type="ARBA" id="ARBA00022448"/>
    </source>
</evidence>